<gene>
    <name evidence="6" type="ORF">AOQ84DRAFT_399893</name>
</gene>
<dbReference type="AlphaFoldDB" id="A0A8E2JPK8"/>
<comment type="subcellular location">
    <subcellularLocation>
        <location evidence="1">Membrane</location>
        <topology evidence="1">Multi-pass membrane protein</topology>
    </subcellularLocation>
</comment>
<keyword evidence="7" id="KW-1185">Reference proteome</keyword>
<dbReference type="Pfam" id="PF06140">
    <property type="entry name" value="Ifi-6-16"/>
    <property type="match status" value="1"/>
</dbReference>
<dbReference type="Gene3D" id="6.10.110.10">
    <property type="match status" value="1"/>
</dbReference>
<evidence type="ECO:0000256" key="1">
    <source>
        <dbReference type="ARBA" id="ARBA00004141"/>
    </source>
</evidence>
<dbReference type="EMBL" id="KV750426">
    <property type="protein sequence ID" value="OCL04818.1"/>
    <property type="molecule type" value="Genomic_DNA"/>
</dbReference>
<name>A0A8E2JPK8_9PEZI</name>
<evidence type="ECO:0000256" key="3">
    <source>
        <dbReference type="ARBA" id="ARBA00022692"/>
    </source>
</evidence>
<keyword evidence="5" id="KW-0472">Membrane</keyword>
<proteinExistence type="inferred from homology"/>
<sequence>MEKAGRTDEDIASDVLSTLYHAEKEGHNLDQELQDIVGAYGWTEDIAKAILVGLEAALKNGASMGQAMKNAFDRAINAAEEFVEDHPVFCTLVALGILVVLAPWAIEALGFGELGPIEGSFAAAWQSRYARYVPKGSLFSFFQQLGMKWPRTLEEGS</sequence>
<dbReference type="GO" id="GO:0016020">
    <property type="term" value="C:membrane"/>
    <property type="evidence" value="ECO:0007669"/>
    <property type="project" value="UniProtKB-SubCell"/>
</dbReference>
<evidence type="ECO:0000313" key="7">
    <source>
        <dbReference type="Proteomes" id="UP000250140"/>
    </source>
</evidence>
<evidence type="ECO:0000256" key="2">
    <source>
        <dbReference type="ARBA" id="ARBA00007262"/>
    </source>
</evidence>
<accession>A0A8E2JPK8</accession>
<protein>
    <submittedName>
        <fullName evidence="6">Uncharacterized protein</fullName>
    </submittedName>
</protein>
<evidence type="ECO:0000256" key="4">
    <source>
        <dbReference type="ARBA" id="ARBA00022989"/>
    </source>
</evidence>
<keyword evidence="4" id="KW-1133">Transmembrane helix</keyword>
<evidence type="ECO:0000313" key="6">
    <source>
        <dbReference type="EMBL" id="OCL04818.1"/>
    </source>
</evidence>
<dbReference type="Proteomes" id="UP000250140">
    <property type="component" value="Unassembled WGS sequence"/>
</dbReference>
<organism evidence="6 7">
    <name type="scientific">Glonium stellatum</name>
    <dbReference type="NCBI Taxonomy" id="574774"/>
    <lineage>
        <taxon>Eukaryota</taxon>
        <taxon>Fungi</taxon>
        <taxon>Dikarya</taxon>
        <taxon>Ascomycota</taxon>
        <taxon>Pezizomycotina</taxon>
        <taxon>Dothideomycetes</taxon>
        <taxon>Pleosporomycetidae</taxon>
        <taxon>Gloniales</taxon>
        <taxon>Gloniaceae</taxon>
        <taxon>Glonium</taxon>
    </lineage>
</organism>
<dbReference type="OrthoDB" id="440424at2759"/>
<keyword evidence="3" id="KW-0812">Transmembrane</keyword>
<reference evidence="6 7" key="1">
    <citation type="journal article" date="2016" name="Nat. Commun.">
        <title>Ectomycorrhizal ecology is imprinted in the genome of the dominant symbiotic fungus Cenococcum geophilum.</title>
        <authorList>
            <consortium name="DOE Joint Genome Institute"/>
            <person name="Peter M."/>
            <person name="Kohler A."/>
            <person name="Ohm R.A."/>
            <person name="Kuo A."/>
            <person name="Krutzmann J."/>
            <person name="Morin E."/>
            <person name="Arend M."/>
            <person name="Barry K.W."/>
            <person name="Binder M."/>
            <person name="Choi C."/>
            <person name="Clum A."/>
            <person name="Copeland A."/>
            <person name="Grisel N."/>
            <person name="Haridas S."/>
            <person name="Kipfer T."/>
            <person name="LaButti K."/>
            <person name="Lindquist E."/>
            <person name="Lipzen A."/>
            <person name="Maire R."/>
            <person name="Meier B."/>
            <person name="Mihaltcheva S."/>
            <person name="Molinier V."/>
            <person name="Murat C."/>
            <person name="Poggeler S."/>
            <person name="Quandt C.A."/>
            <person name="Sperisen C."/>
            <person name="Tritt A."/>
            <person name="Tisserant E."/>
            <person name="Crous P.W."/>
            <person name="Henrissat B."/>
            <person name="Nehls U."/>
            <person name="Egli S."/>
            <person name="Spatafora J.W."/>
            <person name="Grigoriev I.V."/>
            <person name="Martin F.M."/>
        </authorList>
    </citation>
    <scope>NUCLEOTIDE SEQUENCE [LARGE SCALE GENOMIC DNA]</scope>
    <source>
        <strain evidence="6 7">CBS 207.34</strain>
    </source>
</reference>
<dbReference type="InterPro" id="IPR009311">
    <property type="entry name" value="IFI6/IFI27-like"/>
</dbReference>
<comment type="similarity">
    <text evidence="2">Belongs to the IFI6/IFI27 family.</text>
</comment>
<evidence type="ECO:0000256" key="5">
    <source>
        <dbReference type="ARBA" id="ARBA00023136"/>
    </source>
</evidence>
<dbReference type="InterPro" id="IPR038213">
    <property type="entry name" value="IFI6/IFI27-like_sf"/>
</dbReference>